<evidence type="ECO:0000256" key="1">
    <source>
        <dbReference type="SAM" id="MobiDB-lite"/>
    </source>
</evidence>
<accession>A0A7I8KW78</accession>
<name>A0A7I8KW78_SPIIN</name>
<sequence length="71" mass="7739">MSRSRHNQISYGGRKKRKTPPPTPPPLLLALFSPPSLSLETLPTPVLHSEIAFCCLSGRSPKGERGRETSA</sequence>
<evidence type="ECO:0000313" key="3">
    <source>
        <dbReference type="Proteomes" id="UP000663760"/>
    </source>
</evidence>
<reference evidence="2" key="1">
    <citation type="submission" date="2020-02" db="EMBL/GenBank/DDBJ databases">
        <authorList>
            <person name="Scholz U."/>
            <person name="Mascher M."/>
            <person name="Fiebig A."/>
        </authorList>
    </citation>
    <scope>NUCLEOTIDE SEQUENCE</scope>
</reference>
<dbReference type="Proteomes" id="UP000663760">
    <property type="component" value="Chromosome 9"/>
</dbReference>
<protein>
    <submittedName>
        <fullName evidence="2">Uncharacterized protein</fullName>
    </submittedName>
</protein>
<keyword evidence="3" id="KW-1185">Reference proteome</keyword>
<evidence type="ECO:0000313" key="2">
    <source>
        <dbReference type="EMBL" id="CAA7401772.1"/>
    </source>
</evidence>
<dbReference type="AlphaFoldDB" id="A0A7I8KW78"/>
<dbReference type="EMBL" id="LR746272">
    <property type="protein sequence ID" value="CAA7401772.1"/>
    <property type="molecule type" value="Genomic_DNA"/>
</dbReference>
<feature type="region of interest" description="Disordered" evidence="1">
    <location>
        <begin position="1"/>
        <end position="26"/>
    </location>
</feature>
<organism evidence="2 3">
    <name type="scientific">Spirodela intermedia</name>
    <name type="common">Intermediate duckweed</name>
    <dbReference type="NCBI Taxonomy" id="51605"/>
    <lineage>
        <taxon>Eukaryota</taxon>
        <taxon>Viridiplantae</taxon>
        <taxon>Streptophyta</taxon>
        <taxon>Embryophyta</taxon>
        <taxon>Tracheophyta</taxon>
        <taxon>Spermatophyta</taxon>
        <taxon>Magnoliopsida</taxon>
        <taxon>Liliopsida</taxon>
        <taxon>Araceae</taxon>
        <taxon>Lemnoideae</taxon>
        <taxon>Spirodela</taxon>
    </lineage>
</organism>
<proteinExistence type="predicted"/>
<gene>
    <name evidence="2" type="ORF">SI8410_09012450</name>
</gene>